<protein>
    <submittedName>
        <fullName evidence="1">Uncharacterized protein</fullName>
    </submittedName>
</protein>
<reference evidence="2" key="1">
    <citation type="journal article" date="2020" name="bioRxiv">
        <title>Integrative omics analysis of Pseudomonas aeruginosa virus PA5oct highlights the molecular complexity of jumbo phages.</title>
        <authorList>
            <person name="Lood C."/>
            <person name="Danis-Wlodarczyk K."/>
            <person name="Blasdel B.G."/>
            <person name="Jang H.B."/>
            <person name="Vandenheuvel D."/>
            <person name="Briers Y."/>
            <person name="Noben J.-P."/>
            <person name="van Noort V."/>
            <person name="Drulis-Kawa Z."/>
            <person name="Lavigne R."/>
        </authorList>
    </citation>
    <scope>NUCLEOTIDE SEQUENCE [LARGE SCALE GENOMIC DNA]</scope>
</reference>
<proteinExistence type="predicted"/>
<evidence type="ECO:0000313" key="1">
    <source>
        <dbReference type="EMBL" id="QCG75946.1"/>
    </source>
</evidence>
<keyword evidence="2" id="KW-1185">Reference proteome</keyword>
<name>A0A4Y5JT78_9CAUD</name>
<gene>
    <name evidence="1" type="ORF">EST35_0063</name>
</gene>
<dbReference type="Proteomes" id="UP000316733">
    <property type="component" value="Segment"/>
</dbReference>
<organism evidence="1 2">
    <name type="scientific">Pseudomonas phage vB_PaeM_PA5oct</name>
    <dbReference type="NCBI Taxonomy" id="2163605"/>
    <lineage>
        <taxon>Viruses</taxon>
        <taxon>Duplodnaviria</taxon>
        <taxon>Heunggongvirae</taxon>
        <taxon>Uroviricota</taxon>
        <taxon>Caudoviricetes</taxon>
        <taxon>Arenbergviridae</taxon>
        <taxon>Wroclawvirus</taxon>
        <taxon>Wroclawvirus PA5oct</taxon>
    </lineage>
</organism>
<dbReference type="EMBL" id="MK797984">
    <property type="protein sequence ID" value="QCG75946.1"/>
    <property type="molecule type" value="Genomic_DNA"/>
</dbReference>
<evidence type="ECO:0000313" key="2">
    <source>
        <dbReference type="Proteomes" id="UP000316733"/>
    </source>
</evidence>
<sequence length="74" mass="8286">MHNAVKQSDKLIAMANKLHIICAKCGSTLINIKIPKVCADDPLNVVYFSCENCKELTGIYEWAETNNCKVVDDR</sequence>
<accession>A0A4Y5JT78</accession>